<dbReference type="PROSITE" id="PS50005">
    <property type="entry name" value="TPR"/>
    <property type="match status" value="1"/>
</dbReference>
<protein>
    <recommendedName>
        <fullName evidence="4">Tetratricopeptide repeat protein</fullName>
    </recommendedName>
</protein>
<dbReference type="Gene3D" id="1.25.40.10">
    <property type="entry name" value="Tetratricopeptide repeat domain"/>
    <property type="match status" value="1"/>
</dbReference>
<evidence type="ECO:0000313" key="2">
    <source>
        <dbReference type="EMBL" id="MEN3325120.1"/>
    </source>
</evidence>
<keyword evidence="1" id="KW-0802">TPR repeat</keyword>
<feature type="repeat" description="TPR" evidence="1">
    <location>
        <begin position="55"/>
        <end position="88"/>
    </location>
</feature>
<dbReference type="Proteomes" id="UP001416393">
    <property type="component" value="Unassembled WGS sequence"/>
</dbReference>
<sequence length="291" mass="33922">MIKKLLAPNLSSKNLTRKLFLVVFLLVSLMVHAHGDLTIRIEQKTEEISKKPNDFTLYFERGFLYQQHNEYDHALKDYLKSEALGNKDKVLFFRKAEAYYLNEELDNGMLAINDYLAIDSIDVKAKKLQAQLLFSLNKYDEALLAYTFVFDNMLDIRPEDIIEYCDIILSVNNKNYNGAINAIDLALNKLGEDTFSLQLKKLDYLIASNQAENTINQFNYFIEKFNRKEFWYYKKAQFLYDVEMHAEATIALQQAATAISQLNLKFQSMKSVKELEKQIAQLEEKLNLQKS</sequence>
<dbReference type="EMBL" id="JAZHYP010000012">
    <property type="protein sequence ID" value="MEN3325120.1"/>
    <property type="molecule type" value="Genomic_DNA"/>
</dbReference>
<dbReference type="InterPro" id="IPR011990">
    <property type="entry name" value="TPR-like_helical_dom_sf"/>
</dbReference>
<name>A0ABV0AGT7_9FLAO</name>
<evidence type="ECO:0008006" key="4">
    <source>
        <dbReference type="Google" id="ProtNLM"/>
    </source>
</evidence>
<dbReference type="SUPFAM" id="SSF48452">
    <property type="entry name" value="TPR-like"/>
    <property type="match status" value="1"/>
</dbReference>
<dbReference type="RefSeq" id="WP_346242920.1">
    <property type="nucleotide sequence ID" value="NZ_JAZHYP010000012.1"/>
</dbReference>
<organism evidence="2 3">
    <name type="scientific">Mariniflexile soesokkakense</name>
    <dbReference type="NCBI Taxonomy" id="1343160"/>
    <lineage>
        <taxon>Bacteria</taxon>
        <taxon>Pseudomonadati</taxon>
        <taxon>Bacteroidota</taxon>
        <taxon>Flavobacteriia</taxon>
        <taxon>Flavobacteriales</taxon>
        <taxon>Flavobacteriaceae</taxon>
        <taxon>Mariniflexile</taxon>
    </lineage>
</organism>
<evidence type="ECO:0000256" key="1">
    <source>
        <dbReference type="PROSITE-ProRule" id="PRU00339"/>
    </source>
</evidence>
<accession>A0ABV0AGT7</accession>
<proteinExistence type="predicted"/>
<gene>
    <name evidence="2" type="ORF">VP395_15385</name>
</gene>
<comment type="caution">
    <text evidence="2">The sequence shown here is derived from an EMBL/GenBank/DDBJ whole genome shotgun (WGS) entry which is preliminary data.</text>
</comment>
<dbReference type="InterPro" id="IPR019734">
    <property type="entry name" value="TPR_rpt"/>
</dbReference>
<evidence type="ECO:0000313" key="3">
    <source>
        <dbReference type="Proteomes" id="UP001416393"/>
    </source>
</evidence>
<keyword evidence="3" id="KW-1185">Reference proteome</keyword>
<reference evidence="2 3" key="1">
    <citation type="submission" date="2024-01" db="EMBL/GenBank/DDBJ databases">
        <title>Mariniflexile litorale sp. nov., isolated from the shallow sediments of the Sea of Japan.</title>
        <authorList>
            <person name="Romanenko L."/>
            <person name="Bystritskaya E."/>
            <person name="Isaeva M."/>
        </authorList>
    </citation>
    <scope>NUCLEOTIDE SEQUENCE [LARGE SCALE GENOMIC DNA]</scope>
    <source>
        <strain evidence="2 3">KCTC 32427</strain>
    </source>
</reference>